<reference evidence="1 2" key="1">
    <citation type="submission" date="2013-10" db="EMBL/GenBank/DDBJ databases">
        <title>Salinisphaera halophila YIM 95161 Genome Sequencing.</title>
        <authorList>
            <person name="Lai Q."/>
            <person name="Li C."/>
            <person name="Shao Z."/>
        </authorList>
    </citation>
    <scope>NUCLEOTIDE SEQUENCE [LARGE SCALE GENOMIC DNA]</scope>
    <source>
        <strain evidence="1 2">YIM 95161</strain>
    </source>
</reference>
<comment type="caution">
    <text evidence="1">The sequence shown here is derived from an EMBL/GenBank/DDBJ whole genome shotgun (WGS) entry which is preliminary data.</text>
</comment>
<gene>
    <name evidence="1" type="ORF">SAHL_09955</name>
</gene>
<name>A0A423PSN0_9GAMM</name>
<protein>
    <submittedName>
        <fullName evidence="1">Uncharacterized protein</fullName>
    </submittedName>
</protein>
<dbReference type="RefSeq" id="WP_123591267.1">
    <property type="nucleotide sequence ID" value="NZ_AYKF01000086.1"/>
</dbReference>
<dbReference type="OrthoDB" id="8665200at2"/>
<evidence type="ECO:0000313" key="1">
    <source>
        <dbReference type="EMBL" id="ROO28562.1"/>
    </source>
</evidence>
<proteinExistence type="predicted"/>
<dbReference type="EMBL" id="AYKF01000086">
    <property type="protein sequence ID" value="ROO28562.1"/>
    <property type="molecule type" value="Genomic_DNA"/>
</dbReference>
<dbReference type="SUPFAM" id="SSF75169">
    <property type="entry name" value="DsrEFH-like"/>
    <property type="match status" value="1"/>
</dbReference>
<accession>A0A423PSN0</accession>
<dbReference type="Proteomes" id="UP000285123">
    <property type="component" value="Unassembled WGS sequence"/>
</dbReference>
<dbReference type="Gene3D" id="3.40.1260.10">
    <property type="entry name" value="DsrEFH-like"/>
    <property type="match status" value="1"/>
</dbReference>
<organism evidence="1 2">
    <name type="scientific">Salinisphaera orenii YIM 95161</name>
    <dbReference type="NCBI Taxonomy" id="1051139"/>
    <lineage>
        <taxon>Bacteria</taxon>
        <taxon>Pseudomonadati</taxon>
        <taxon>Pseudomonadota</taxon>
        <taxon>Gammaproteobacteria</taxon>
        <taxon>Salinisphaerales</taxon>
        <taxon>Salinisphaeraceae</taxon>
        <taxon>Salinisphaera</taxon>
    </lineage>
</organism>
<dbReference type="InterPro" id="IPR027396">
    <property type="entry name" value="DsrEFH-like"/>
</dbReference>
<dbReference type="AlphaFoldDB" id="A0A423PSN0"/>
<sequence length="101" mass="10920">MNDDRLRVVIHAADAESLARARSNAANLQADVADAEIEIVINAAAVAAAIRAPHATDPYLRVCENTLRNKGLTAPAEWLRVPAAITHLARRQQAGWAYVRA</sequence>
<evidence type="ECO:0000313" key="2">
    <source>
        <dbReference type="Proteomes" id="UP000285123"/>
    </source>
</evidence>